<sequence length="484" mass="54326">MSSLKKNIGLQMSYRVLTIITPLITSPIISRALGAEKIGVYSATQAYANYFMLFAMLGIEYYGQRSIASTQTRNERSVMFWEIYAVQCGASIASIVIYYLSAYFWSSTRVTILMIQGLWVISCLFDINWLFFGVEDFKTTVTRNFIVKVATVCCIILFIRKPSDLCLYALIMAGSTAISQLLLWTKTVKYVDFQKVQLAQIKKHFWPIIRLFVPMIALSIYHFMDKTMLDLLSTEAEVGYYYAADKIIYIPLGLITAIGTVMLPRISSIVGESKEKTEKLLSKSTELSICMSCAVGFGIAAIARVFVPLFFGEGYEKCVNLLVLFVPVLFVKSLSNVIDQQYLIPAKCDNQYTLAVTGGAIVNLICNGLLIPQLGSVGATLGTLMAELSVLIVSAHCAKKEIRFFRMFSRYSYYLLLGLIMFIAVRFFDSYTHIERSFIRLILMIMIGGGVYSLLCLTVWLKVKEKSVFGSILISLSKKGAIRK</sequence>
<feature type="transmembrane region" description="Helical" evidence="5">
    <location>
        <begin position="247"/>
        <end position="266"/>
    </location>
</feature>
<dbReference type="Pfam" id="PF01943">
    <property type="entry name" value="Polysacc_synt"/>
    <property type="match status" value="1"/>
</dbReference>
<feature type="transmembrane region" description="Helical" evidence="5">
    <location>
        <begin position="411"/>
        <end position="428"/>
    </location>
</feature>
<evidence type="ECO:0000256" key="5">
    <source>
        <dbReference type="SAM" id="Phobius"/>
    </source>
</evidence>
<feature type="transmembrane region" description="Helical" evidence="5">
    <location>
        <begin position="377"/>
        <end position="399"/>
    </location>
</feature>
<keyword evidence="3 5" id="KW-1133">Transmembrane helix</keyword>
<feature type="transmembrane region" description="Helical" evidence="5">
    <location>
        <begin position="44"/>
        <end position="62"/>
    </location>
</feature>
<protein>
    <submittedName>
        <fullName evidence="6">Flippase</fullName>
    </submittedName>
</protein>
<dbReference type="AlphaFoldDB" id="A0A3E2W4V4"/>
<evidence type="ECO:0000256" key="3">
    <source>
        <dbReference type="ARBA" id="ARBA00022989"/>
    </source>
</evidence>
<evidence type="ECO:0000313" key="6">
    <source>
        <dbReference type="EMBL" id="RGC19270.1"/>
    </source>
</evidence>
<organism evidence="6 7">
    <name type="scientific">Faecalibacterium prausnitzii</name>
    <dbReference type="NCBI Taxonomy" id="853"/>
    <lineage>
        <taxon>Bacteria</taxon>
        <taxon>Bacillati</taxon>
        <taxon>Bacillota</taxon>
        <taxon>Clostridia</taxon>
        <taxon>Eubacteriales</taxon>
        <taxon>Oscillospiraceae</taxon>
        <taxon>Faecalibacterium</taxon>
    </lineage>
</organism>
<feature type="transmembrane region" description="Helical" evidence="5">
    <location>
        <begin position="83"/>
        <end position="105"/>
    </location>
</feature>
<dbReference type="PANTHER" id="PTHR43424:SF1">
    <property type="entry name" value="LOCUS PUTATIVE PROTEIN 1-RELATED"/>
    <property type="match status" value="1"/>
</dbReference>
<name>A0A3E2W4V4_9FIRM</name>
<dbReference type="GO" id="GO:0016020">
    <property type="term" value="C:membrane"/>
    <property type="evidence" value="ECO:0007669"/>
    <property type="project" value="UniProtKB-SubCell"/>
</dbReference>
<feature type="transmembrane region" description="Helical" evidence="5">
    <location>
        <begin position="287"/>
        <end position="307"/>
    </location>
</feature>
<reference evidence="6 7" key="1">
    <citation type="submission" date="2018-08" db="EMBL/GenBank/DDBJ databases">
        <title>A genome reference for cultivated species of the human gut microbiota.</title>
        <authorList>
            <person name="Zou Y."/>
            <person name="Xue W."/>
            <person name="Luo G."/>
        </authorList>
    </citation>
    <scope>NUCLEOTIDE SEQUENCE [LARGE SCALE GENOMIC DNA]</scope>
    <source>
        <strain evidence="6 7">AM37-13AC</strain>
    </source>
</reference>
<evidence type="ECO:0000256" key="1">
    <source>
        <dbReference type="ARBA" id="ARBA00004141"/>
    </source>
</evidence>
<dbReference type="RefSeq" id="WP_117554184.1">
    <property type="nucleotide sequence ID" value="NZ_QVFB01000010.1"/>
</dbReference>
<feature type="transmembrane region" description="Helical" evidence="5">
    <location>
        <begin position="165"/>
        <end position="184"/>
    </location>
</feature>
<feature type="transmembrane region" description="Helical" evidence="5">
    <location>
        <begin position="205"/>
        <end position="224"/>
    </location>
</feature>
<feature type="transmembrane region" description="Helical" evidence="5">
    <location>
        <begin position="141"/>
        <end position="159"/>
    </location>
</feature>
<proteinExistence type="predicted"/>
<dbReference type="PANTHER" id="PTHR43424">
    <property type="entry name" value="LOCUS PUTATIVE PROTEIN 1-RELATED"/>
    <property type="match status" value="1"/>
</dbReference>
<feature type="transmembrane region" description="Helical" evidence="5">
    <location>
        <begin position="350"/>
        <end position="371"/>
    </location>
</feature>
<dbReference type="InterPro" id="IPR052556">
    <property type="entry name" value="PolySynth_Transporter"/>
</dbReference>
<accession>A0A3E2W4V4</accession>
<keyword evidence="4 5" id="KW-0472">Membrane</keyword>
<dbReference type="EMBL" id="QVFB01000010">
    <property type="protein sequence ID" value="RGC19270.1"/>
    <property type="molecule type" value="Genomic_DNA"/>
</dbReference>
<evidence type="ECO:0000313" key="7">
    <source>
        <dbReference type="Proteomes" id="UP000260733"/>
    </source>
</evidence>
<dbReference type="CDD" id="cd13128">
    <property type="entry name" value="MATE_Wzx_like"/>
    <property type="match status" value="1"/>
</dbReference>
<feature type="transmembrane region" description="Helical" evidence="5">
    <location>
        <begin position="319"/>
        <end position="338"/>
    </location>
</feature>
<dbReference type="InterPro" id="IPR002797">
    <property type="entry name" value="Polysacc_synth"/>
</dbReference>
<feature type="transmembrane region" description="Helical" evidence="5">
    <location>
        <begin position="440"/>
        <end position="461"/>
    </location>
</feature>
<comment type="subcellular location">
    <subcellularLocation>
        <location evidence="1">Membrane</location>
        <topology evidence="1">Multi-pass membrane protein</topology>
    </subcellularLocation>
</comment>
<dbReference type="Proteomes" id="UP000260733">
    <property type="component" value="Unassembled WGS sequence"/>
</dbReference>
<feature type="transmembrane region" description="Helical" evidence="5">
    <location>
        <begin position="111"/>
        <end position="134"/>
    </location>
</feature>
<evidence type="ECO:0000256" key="2">
    <source>
        <dbReference type="ARBA" id="ARBA00022692"/>
    </source>
</evidence>
<evidence type="ECO:0000256" key="4">
    <source>
        <dbReference type="ARBA" id="ARBA00023136"/>
    </source>
</evidence>
<keyword evidence="2 5" id="KW-0812">Transmembrane</keyword>
<comment type="caution">
    <text evidence="6">The sequence shown here is derived from an EMBL/GenBank/DDBJ whole genome shotgun (WGS) entry which is preliminary data.</text>
</comment>
<gene>
    <name evidence="6" type="ORF">DW855_07520</name>
</gene>